<evidence type="ECO:0000256" key="2">
    <source>
        <dbReference type="ARBA" id="ARBA00022679"/>
    </source>
</evidence>
<keyword evidence="3" id="KW-0949">S-adenosyl-L-methionine</keyword>
<dbReference type="RefSeq" id="WP_182538897.1">
    <property type="nucleotide sequence ID" value="NZ_JACGXA010000001.1"/>
</dbReference>
<dbReference type="GO" id="GO:0008757">
    <property type="term" value="F:S-adenosylmethionine-dependent methyltransferase activity"/>
    <property type="evidence" value="ECO:0007669"/>
    <property type="project" value="InterPro"/>
</dbReference>
<accession>A0A7W3J010</accession>
<name>A0A7W3J010_9ACTN</name>
<organism evidence="5 6">
    <name type="scientific">Nocardioides ginsengisegetis</name>
    <dbReference type="NCBI Taxonomy" id="661491"/>
    <lineage>
        <taxon>Bacteria</taxon>
        <taxon>Bacillati</taxon>
        <taxon>Actinomycetota</taxon>
        <taxon>Actinomycetes</taxon>
        <taxon>Propionibacteriales</taxon>
        <taxon>Nocardioidaceae</taxon>
        <taxon>Nocardioides</taxon>
    </lineage>
</organism>
<evidence type="ECO:0000256" key="3">
    <source>
        <dbReference type="ARBA" id="ARBA00022691"/>
    </source>
</evidence>
<proteinExistence type="predicted"/>
<evidence type="ECO:0000313" key="6">
    <source>
        <dbReference type="Proteomes" id="UP000580910"/>
    </source>
</evidence>
<gene>
    <name evidence="5" type="ORF">FB382_002052</name>
</gene>
<dbReference type="GO" id="GO:0032259">
    <property type="term" value="P:methylation"/>
    <property type="evidence" value="ECO:0007669"/>
    <property type="project" value="UniProtKB-KW"/>
</dbReference>
<dbReference type="PANTHER" id="PTHR43464">
    <property type="entry name" value="METHYLTRANSFERASE"/>
    <property type="match status" value="1"/>
</dbReference>
<dbReference type="EMBL" id="JACGXA010000001">
    <property type="protein sequence ID" value="MBA8803761.1"/>
    <property type="molecule type" value="Genomic_DNA"/>
</dbReference>
<dbReference type="Pfam" id="PF08241">
    <property type="entry name" value="Methyltransf_11"/>
    <property type="match status" value="1"/>
</dbReference>
<sequence>MEQGDVDARIQTYYAQQFTEADRLTVRSAQGRLEFERVQELIAARIEAGSRILDIGGATGVHAAPLAALGHEVVLVDPVPEQVQEAKRHGSFAAMVGDARELDFGDDVFDVALAFGPMYHLATREDRLLALREAGRVVRPGGWVFVAAIPRFARHTQMTMVAGVPRPYPADWIALLEHGDAPDWGRFPGAHFHTAEELEDEMREAGLGDVGVCAIEGPDGLAFEQLAEADEALHEAALRMVRAVGHLPGVRDMSNHMMGIARVTAGR</sequence>
<evidence type="ECO:0000259" key="4">
    <source>
        <dbReference type="Pfam" id="PF08241"/>
    </source>
</evidence>
<evidence type="ECO:0000313" key="5">
    <source>
        <dbReference type="EMBL" id="MBA8803761.1"/>
    </source>
</evidence>
<dbReference type="PANTHER" id="PTHR43464:SF19">
    <property type="entry name" value="UBIQUINONE BIOSYNTHESIS O-METHYLTRANSFERASE, MITOCHONDRIAL"/>
    <property type="match status" value="1"/>
</dbReference>
<dbReference type="CDD" id="cd02440">
    <property type="entry name" value="AdoMet_MTases"/>
    <property type="match status" value="1"/>
</dbReference>
<dbReference type="SUPFAM" id="SSF53335">
    <property type="entry name" value="S-adenosyl-L-methionine-dependent methyltransferases"/>
    <property type="match status" value="1"/>
</dbReference>
<evidence type="ECO:0000256" key="1">
    <source>
        <dbReference type="ARBA" id="ARBA00022603"/>
    </source>
</evidence>
<reference evidence="5 6" key="1">
    <citation type="submission" date="2020-07" db="EMBL/GenBank/DDBJ databases">
        <title>Sequencing the genomes of 1000 actinobacteria strains.</title>
        <authorList>
            <person name="Klenk H.-P."/>
        </authorList>
    </citation>
    <scope>NUCLEOTIDE SEQUENCE [LARGE SCALE GENOMIC DNA]</scope>
    <source>
        <strain evidence="5 6">DSM 21349</strain>
    </source>
</reference>
<comment type="caution">
    <text evidence="5">The sequence shown here is derived from an EMBL/GenBank/DDBJ whole genome shotgun (WGS) entry which is preliminary data.</text>
</comment>
<feature type="domain" description="Methyltransferase type 11" evidence="4">
    <location>
        <begin position="53"/>
        <end position="146"/>
    </location>
</feature>
<dbReference type="Gene3D" id="3.40.50.150">
    <property type="entry name" value="Vaccinia Virus protein VP39"/>
    <property type="match status" value="1"/>
</dbReference>
<dbReference type="Proteomes" id="UP000580910">
    <property type="component" value="Unassembled WGS sequence"/>
</dbReference>
<keyword evidence="6" id="KW-1185">Reference proteome</keyword>
<protein>
    <submittedName>
        <fullName evidence="5">SAM-dependent methyltransferase</fullName>
    </submittedName>
</protein>
<keyword evidence="2 5" id="KW-0808">Transferase</keyword>
<dbReference type="InterPro" id="IPR029063">
    <property type="entry name" value="SAM-dependent_MTases_sf"/>
</dbReference>
<keyword evidence="1 5" id="KW-0489">Methyltransferase</keyword>
<dbReference type="AlphaFoldDB" id="A0A7W3J010"/>
<dbReference type="InterPro" id="IPR013216">
    <property type="entry name" value="Methyltransf_11"/>
</dbReference>